<proteinExistence type="predicted"/>
<dbReference type="NCBIfam" id="TIGR02450">
    <property type="entry name" value="TIGR02450 family Trp-rich protein"/>
    <property type="match status" value="1"/>
</dbReference>
<sequence length="89" mass="10224">MAKPKKQKFPHLLGSKWTAQQRTMGWRHFQVTNRKNEGKLVFAELVASCDPAVRFWINANVLKNRQLWSSGWQTLDQITGGQNKIDGIS</sequence>
<organism evidence="1 2">
    <name type="scientific">Adonisia turfae CCMR0081</name>
    <dbReference type="NCBI Taxonomy" id="2292702"/>
    <lineage>
        <taxon>Bacteria</taxon>
        <taxon>Bacillati</taxon>
        <taxon>Cyanobacteriota</taxon>
        <taxon>Adonisia</taxon>
        <taxon>Adonisia turfae</taxon>
    </lineage>
</organism>
<accession>A0A6M0RIW9</accession>
<dbReference type="AlphaFoldDB" id="A0A6M0RIW9"/>
<evidence type="ECO:0000313" key="1">
    <source>
        <dbReference type="EMBL" id="NEZ55783.1"/>
    </source>
</evidence>
<name>A0A6M0RIW9_9CYAN</name>
<dbReference type="RefSeq" id="WP_006518167.1">
    <property type="nucleotide sequence ID" value="NZ_QXHD01000004.1"/>
</dbReference>
<comment type="caution">
    <text evidence="1">The sequence shown here is derived from an EMBL/GenBank/DDBJ whole genome shotgun (WGS) entry which is preliminary data.</text>
</comment>
<protein>
    <submittedName>
        <fullName evidence="1">TIGR02450 family Trp-rich protein</fullName>
    </submittedName>
</protein>
<dbReference type="Pfam" id="PF09493">
    <property type="entry name" value="DUF2389"/>
    <property type="match status" value="1"/>
</dbReference>
<evidence type="ECO:0000313" key="2">
    <source>
        <dbReference type="Proteomes" id="UP000481033"/>
    </source>
</evidence>
<reference evidence="1 2" key="1">
    <citation type="journal article" date="2020" name="Microb. Ecol.">
        <title>Ecogenomics of the Marine Benthic Filamentous Cyanobacterium Adonisia.</title>
        <authorList>
            <person name="Walter J.M."/>
            <person name="Coutinho F.H."/>
            <person name="Leomil L."/>
            <person name="Hargreaves P.I."/>
            <person name="Campeao M.E."/>
            <person name="Vieira V.V."/>
            <person name="Silva B.S."/>
            <person name="Fistarol G.O."/>
            <person name="Salomon P.S."/>
            <person name="Sawabe T."/>
            <person name="Mino S."/>
            <person name="Hosokawa M."/>
            <person name="Miyashita H."/>
            <person name="Maruyama F."/>
            <person name="van Verk M.C."/>
            <person name="Dutilh B.E."/>
            <person name="Thompson C.C."/>
            <person name="Thompson F.L."/>
        </authorList>
    </citation>
    <scope>NUCLEOTIDE SEQUENCE [LARGE SCALE GENOMIC DNA]</scope>
    <source>
        <strain evidence="1 2">CCMR0081</strain>
    </source>
</reference>
<dbReference type="Proteomes" id="UP000481033">
    <property type="component" value="Unassembled WGS sequence"/>
</dbReference>
<dbReference type="EMBL" id="QXHD01000004">
    <property type="protein sequence ID" value="NEZ55783.1"/>
    <property type="molecule type" value="Genomic_DNA"/>
</dbReference>
<keyword evidence="2" id="KW-1185">Reference proteome</keyword>
<dbReference type="InterPro" id="IPR012663">
    <property type="entry name" value="CHP02450_Tryp"/>
</dbReference>
<gene>
    <name evidence="1" type="ORF">DXZ20_08880</name>
</gene>